<dbReference type="GO" id="GO:0016787">
    <property type="term" value="F:hydrolase activity"/>
    <property type="evidence" value="ECO:0007669"/>
    <property type="project" value="UniProtKB-KW"/>
</dbReference>
<dbReference type="InterPro" id="IPR050266">
    <property type="entry name" value="AB_hydrolase_sf"/>
</dbReference>
<evidence type="ECO:0000313" key="2">
    <source>
        <dbReference type="EMBL" id="CCH87898.1"/>
    </source>
</evidence>
<sequence>MVVGSGPVKVLALHGWFGSATGWGSLPELVHEDRYSYLFLDYRGYGARRGETGEFSLAEISADALAAVDSLGWSSFAVLGHSMGGSAMQRVLLDAGDRVTGLIGVSPVPSTGVPFDEQAGQLFGGAAADRGKRYAIIDLTTGNRLSRTWVDRMVQFSLDQSDETAFGAYLDAWAGTDFSAEVQGHPVPVRVVVGEHDPALGAAVMEQTFLAQYPNASLEVLHNAGHYAMYETPVALLTTVESFLDQL</sequence>
<proteinExistence type="predicted"/>
<dbReference type="HOGENOM" id="CLU_020336_50_4_11"/>
<organism evidence="2 3">
    <name type="scientific">Modestobacter italicus (strain DSM 44449 / CECT 9708 / BC 501)</name>
    <dbReference type="NCBI Taxonomy" id="2732864"/>
    <lineage>
        <taxon>Bacteria</taxon>
        <taxon>Bacillati</taxon>
        <taxon>Actinomycetota</taxon>
        <taxon>Actinomycetes</taxon>
        <taxon>Geodermatophilales</taxon>
        <taxon>Geodermatophilaceae</taxon>
        <taxon>Modestobacter</taxon>
    </lineage>
</organism>
<name>I4EWY5_MODI5</name>
<evidence type="ECO:0000259" key="1">
    <source>
        <dbReference type="Pfam" id="PF12697"/>
    </source>
</evidence>
<dbReference type="OMA" id="VHGWFAD"/>
<keyword evidence="2" id="KW-0378">Hydrolase</keyword>
<dbReference type="Gene3D" id="3.40.50.1820">
    <property type="entry name" value="alpha/beta hydrolase"/>
    <property type="match status" value="1"/>
</dbReference>
<dbReference type="InterPro" id="IPR029058">
    <property type="entry name" value="AB_hydrolase_fold"/>
</dbReference>
<reference evidence="2 3" key="1">
    <citation type="journal article" date="2012" name="J. Bacteriol.">
        <title>Genome Sequence of Radiation-Resistant Modestobacter marinus Strain BC501, a Representative Actinobacterium That Thrives on Calcareous Stone Surfaces.</title>
        <authorList>
            <person name="Normand P."/>
            <person name="Gury J."/>
            <person name="Pujic P."/>
            <person name="Chouaia B."/>
            <person name="Crotti E."/>
            <person name="Brusetti L."/>
            <person name="Daffonchio D."/>
            <person name="Vacherie B."/>
            <person name="Barbe V."/>
            <person name="Medigue C."/>
            <person name="Calteau A."/>
            <person name="Ghodhbane-Gtari F."/>
            <person name="Essoussi I."/>
            <person name="Nouioui I."/>
            <person name="Abbassi-Ghozzi I."/>
            <person name="Gtari M."/>
        </authorList>
    </citation>
    <scope>NUCLEOTIDE SEQUENCE [LARGE SCALE GENOMIC DNA]</scope>
    <source>
        <strain evidence="3">BC 501</strain>
    </source>
</reference>
<dbReference type="InterPro" id="IPR000073">
    <property type="entry name" value="AB_hydrolase_1"/>
</dbReference>
<feature type="domain" description="AB hydrolase-1" evidence="1">
    <location>
        <begin position="10"/>
        <end position="236"/>
    </location>
</feature>
<dbReference type="KEGG" id="mmar:MODMU_2469"/>
<dbReference type="AlphaFoldDB" id="I4EWY5"/>
<protein>
    <submittedName>
        <fullName evidence="2">Alpha/beta hydrolase</fullName>
    </submittedName>
</protein>
<dbReference type="SUPFAM" id="SSF53474">
    <property type="entry name" value="alpha/beta-Hydrolases"/>
    <property type="match status" value="1"/>
</dbReference>
<evidence type="ECO:0000313" key="3">
    <source>
        <dbReference type="Proteomes" id="UP000006461"/>
    </source>
</evidence>
<keyword evidence="3" id="KW-1185">Reference proteome</keyword>
<dbReference type="STRING" id="477641.MODMU_2469"/>
<gene>
    <name evidence="2" type="ordered locus">MODMU_2469</name>
</gene>
<dbReference type="PATRIC" id="fig|477641.3.peg.2347"/>
<accession>I4EWY5</accession>
<dbReference type="Pfam" id="PF12697">
    <property type="entry name" value="Abhydrolase_6"/>
    <property type="match status" value="1"/>
</dbReference>
<dbReference type="EMBL" id="FO203431">
    <property type="protein sequence ID" value="CCH87898.1"/>
    <property type="molecule type" value="Genomic_DNA"/>
</dbReference>
<dbReference type="Proteomes" id="UP000006461">
    <property type="component" value="Chromosome"/>
</dbReference>
<dbReference type="PANTHER" id="PTHR43798">
    <property type="entry name" value="MONOACYLGLYCEROL LIPASE"/>
    <property type="match status" value="1"/>
</dbReference>
<dbReference type="eggNOG" id="COG1073">
    <property type="taxonomic scope" value="Bacteria"/>
</dbReference>